<reference evidence="1 2" key="1">
    <citation type="journal article" date="2012" name="Stand. Genomic Sci.">
        <title>Complete genome sequence of the melanogenic marine bacterium Marinomonas mediterranea type strain (MMB-1(T)).</title>
        <authorList>
            <person name="Lucas-Elio P."/>
            <person name="Goodwin L."/>
            <person name="Woyke T."/>
            <person name="Pitluck S."/>
            <person name="Nolan M."/>
            <person name="Kyrpides N.C."/>
            <person name="Detter J.C."/>
            <person name="Copeland A."/>
            <person name="Teshima H."/>
            <person name="Bruce D."/>
            <person name="Detter C."/>
            <person name="Tapia R."/>
            <person name="Han S."/>
            <person name="Land M.L."/>
            <person name="Ivanova N."/>
            <person name="Mikhailova N."/>
            <person name="Johnston A.W."/>
            <person name="Sanchez-Amat A."/>
        </authorList>
    </citation>
    <scope>NUCLEOTIDE SEQUENCE [LARGE SCALE GENOMIC DNA]</scope>
    <source>
        <strain evidence="2">ATCC 700492 / JCM 21426 / NBRC 103028 / MMB-1</strain>
    </source>
</reference>
<dbReference type="KEGG" id="mme:Marme_2671"/>
<keyword evidence="2" id="KW-1185">Reference proteome</keyword>
<evidence type="ECO:0000313" key="1">
    <source>
        <dbReference type="EMBL" id="ADZ91902.1"/>
    </source>
</evidence>
<dbReference type="HOGENOM" id="CLU_188510_0_0_6"/>
<protein>
    <submittedName>
        <fullName evidence="1">Uncharacterized protein</fullName>
    </submittedName>
</protein>
<dbReference type="EMBL" id="CP002583">
    <property type="protein sequence ID" value="ADZ91902.1"/>
    <property type="molecule type" value="Genomic_DNA"/>
</dbReference>
<dbReference type="AlphaFoldDB" id="F2JXK2"/>
<sequence>MSNENAMHFDVEAQLKQIELFTEEQRKEIDALLESNQTFHVDEEPTEAPSVQRIEQEVSGMIDTIESQLNEEMEKINQQLQSLLPNEVK</sequence>
<gene>
    <name evidence="1" type="ordered locus">Marme_2671</name>
</gene>
<name>F2JXK2_MARM1</name>
<dbReference type="RefSeq" id="WP_013661805.1">
    <property type="nucleotide sequence ID" value="NC_015276.1"/>
</dbReference>
<accession>F2JXK2</accession>
<organism evidence="1 2">
    <name type="scientific">Marinomonas mediterranea (strain ATCC 700492 / JCM 21426 / NBRC 103028 / MMB-1)</name>
    <dbReference type="NCBI Taxonomy" id="717774"/>
    <lineage>
        <taxon>Bacteria</taxon>
        <taxon>Pseudomonadati</taxon>
        <taxon>Pseudomonadota</taxon>
        <taxon>Gammaproteobacteria</taxon>
        <taxon>Oceanospirillales</taxon>
        <taxon>Oceanospirillaceae</taxon>
        <taxon>Marinomonas</taxon>
    </lineage>
</organism>
<dbReference type="PATRIC" id="fig|717774.3.peg.2757"/>
<dbReference type="Proteomes" id="UP000001062">
    <property type="component" value="Chromosome"/>
</dbReference>
<proteinExistence type="predicted"/>
<evidence type="ECO:0000313" key="2">
    <source>
        <dbReference type="Proteomes" id="UP000001062"/>
    </source>
</evidence>
<dbReference type="STRING" id="717774.Marme_2671"/>